<dbReference type="AlphaFoldDB" id="A0AA87Z7Y7"/>
<reference evidence="2" key="1">
    <citation type="submission" date="2023-07" db="EMBL/GenBank/DDBJ databases">
        <title>draft genome sequence of fig (Ficus carica).</title>
        <authorList>
            <person name="Takahashi T."/>
            <person name="Nishimura K."/>
        </authorList>
    </citation>
    <scope>NUCLEOTIDE SEQUENCE</scope>
</reference>
<evidence type="ECO:0000313" key="2">
    <source>
        <dbReference type="EMBL" id="GMN27260.1"/>
    </source>
</evidence>
<feature type="region of interest" description="Disordered" evidence="1">
    <location>
        <begin position="69"/>
        <end position="89"/>
    </location>
</feature>
<evidence type="ECO:0000256" key="1">
    <source>
        <dbReference type="SAM" id="MobiDB-lite"/>
    </source>
</evidence>
<accession>A0AA87Z7Y7</accession>
<comment type="caution">
    <text evidence="2">The sequence shown here is derived from an EMBL/GenBank/DDBJ whole genome shotgun (WGS) entry which is preliminary data.</text>
</comment>
<dbReference type="EMBL" id="BTGU01000002">
    <property type="protein sequence ID" value="GMN27260.1"/>
    <property type="molecule type" value="Genomic_DNA"/>
</dbReference>
<organism evidence="2 3">
    <name type="scientific">Ficus carica</name>
    <name type="common">Common fig</name>
    <dbReference type="NCBI Taxonomy" id="3494"/>
    <lineage>
        <taxon>Eukaryota</taxon>
        <taxon>Viridiplantae</taxon>
        <taxon>Streptophyta</taxon>
        <taxon>Embryophyta</taxon>
        <taxon>Tracheophyta</taxon>
        <taxon>Spermatophyta</taxon>
        <taxon>Magnoliopsida</taxon>
        <taxon>eudicotyledons</taxon>
        <taxon>Gunneridae</taxon>
        <taxon>Pentapetalae</taxon>
        <taxon>rosids</taxon>
        <taxon>fabids</taxon>
        <taxon>Rosales</taxon>
        <taxon>Moraceae</taxon>
        <taxon>Ficeae</taxon>
        <taxon>Ficus</taxon>
    </lineage>
</organism>
<evidence type="ECO:0000313" key="3">
    <source>
        <dbReference type="Proteomes" id="UP001187192"/>
    </source>
</evidence>
<feature type="compositionally biased region" description="Basic and acidic residues" evidence="1">
    <location>
        <begin position="69"/>
        <end position="83"/>
    </location>
</feature>
<name>A0AA87Z7Y7_FICCA</name>
<protein>
    <submittedName>
        <fullName evidence="2">Uncharacterized protein</fullName>
    </submittedName>
</protein>
<sequence length="89" mass="10195">MAITKRARIMNVVDQRPADLNEDQVNEFEGGGSDDLDLAQVVRVLMEKQRITLKSKMQEWGKMAEKTLTEQEALSEQRGRETENAWGMN</sequence>
<proteinExistence type="predicted"/>
<gene>
    <name evidence="2" type="ORF">TIFTF001_001571</name>
</gene>
<keyword evidence="3" id="KW-1185">Reference proteome</keyword>
<dbReference type="Proteomes" id="UP001187192">
    <property type="component" value="Unassembled WGS sequence"/>
</dbReference>